<dbReference type="Pfam" id="PF00743">
    <property type="entry name" value="FMO-like"/>
    <property type="match status" value="1"/>
</dbReference>
<comment type="similarity">
    <text evidence="1">Belongs to the FAD-binding monooxygenase family.</text>
</comment>
<proteinExistence type="inferred from homology"/>
<keyword evidence="2" id="KW-0285">Flavoprotein</keyword>
<evidence type="ECO:0000256" key="2">
    <source>
        <dbReference type="ARBA" id="ARBA00022630"/>
    </source>
</evidence>
<dbReference type="SUPFAM" id="SSF51905">
    <property type="entry name" value="FAD/NAD(P)-binding domain"/>
    <property type="match status" value="2"/>
</dbReference>
<accession>A0A927PM63</accession>
<evidence type="ECO:0000256" key="1">
    <source>
        <dbReference type="ARBA" id="ARBA00010139"/>
    </source>
</evidence>
<evidence type="ECO:0000313" key="5">
    <source>
        <dbReference type="EMBL" id="MBD8507603.1"/>
    </source>
</evidence>
<dbReference type="GO" id="GO:0050660">
    <property type="term" value="F:flavin adenine dinucleotide binding"/>
    <property type="evidence" value="ECO:0007669"/>
    <property type="project" value="InterPro"/>
</dbReference>
<dbReference type="InterPro" id="IPR036188">
    <property type="entry name" value="FAD/NAD-bd_sf"/>
</dbReference>
<keyword evidence="3" id="KW-0274">FAD</keyword>
<dbReference type="AlphaFoldDB" id="A0A927PM63"/>
<evidence type="ECO:0000256" key="4">
    <source>
        <dbReference type="ARBA" id="ARBA00023002"/>
    </source>
</evidence>
<dbReference type="PRINTS" id="PR00368">
    <property type="entry name" value="FADPNR"/>
</dbReference>
<dbReference type="InterPro" id="IPR051209">
    <property type="entry name" value="FAD-bind_Monooxygenase_sf"/>
</dbReference>
<dbReference type="Gene3D" id="3.50.50.60">
    <property type="entry name" value="FAD/NAD(P)-binding domain"/>
    <property type="match status" value="2"/>
</dbReference>
<dbReference type="GO" id="GO:0004499">
    <property type="term" value="F:N,N-dimethylaniline monooxygenase activity"/>
    <property type="evidence" value="ECO:0007669"/>
    <property type="project" value="InterPro"/>
</dbReference>
<keyword evidence="4" id="KW-0560">Oxidoreductase</keyword>
<sequence length="493" mass="54925">MADREEHRVIIVGAGLAGIAAAITLERAGIDDAIVLEKADRVGGTWRDNTYPGCGCDIPSNVYSFSFNPNPDWRSAFALQPDILDYIEETADKFDTYRKIRFRTEVTEARWDNDERRWLIDTTNGSFRSQFAIFAGGPITEPKLPDVPGIDSFEGEIFHSARWNHDLDLTGKRVAVIGTGASAVQFIPEIQPKVAQMHVLQRTASWVIPRLDAPMPGAVKTLFRKAPATQQGLRHGLDGVLRLLTLAMRHDKAARKLNIIGKSFLRAQVKDPELRKALTPTFSLGCKRLLISNDFYPALTKPNVELIPHALSSLGPRTITATDGTTREVDVIIFGTGFDVSHPPISRRIRGADGHFLSEAWSVSPEAYLGTTTTNVPNGFVLLGPNLLVYNSFLGIAEDQMRYVVDAIKKADEYGFEVFELKPEALREFNDDIQQALERTVFNHGGCASYYLDANGKNFAAWPYSTTLMRKLLSEFDLEKYDLTPIRQPAPTR</sequence>
<dbReference type="PRINTS" id="PR00469">
    <property type="entry name" value="PNDRDTASEII"/>
</dbReference>
<dbReference type="Proteomes" id="UP000642993">
    <property type="component" value="Unassembled WGS sequence"/>
</dbReference>
<gene>
    <name evidence="5" type="ORF">HT102_14040</name>
</gene>
<comment type="caution">
    <text evidence="5">The sequence shown here is derived from an EMBL/GenBank/DDBJ whole genome shotgun (WGS) entry which is preliminary data.</text>
</comment>
<dbReference type="InterPro" id="IPR020946">
    <property type="entry name" value="Flavin_mOase-like"/>
</dbReference>
<keyword evidence="6" id="KW-1185">Reference proteome</keyword>
<reference evidence="5" key="1">
    <citation type="submission" date="2020-09" db="EMBL/GenBank/DDBJ databases">
        <title>Hoyosella lacisalsi sp. nov., a halotolerant actinobacterium isolated from soil of Lake Gudzhirganskoe.</title>
        <authorList>
            <person name="Yang Q."/>
            <person name="Guo P.Y."/>
            <person name="Liu S.W."/>
            <person name="Li F.N."/>
            <person name="Sun C.H."/>
        </authorList>
    </citation>
    <scope>NUCLEOTIDE SEQUENCE</scope>
    <source>
        <strain evidence="5">G463</strain>
    </source>
</reference>
<name>A0A927PM63_9ACTN</name>
<evidence type="ECO:0000256" key="3">
    <source>
        <dbReference type="ARBA" id="ARBA00022827"/>
    </source>
</evidence>
<dbReference type="RefSeq" id="WP_192040067.1">
    <property type="nucleotide sequence ID" value="NZ_JACYWE010000009.1"/>
</dbReference>
<dbReference type="PANTHER" id="PTHR42877">
    <property type="entry name" value="L-ORNITHINE N(5)-MONOOXYGENASE-RELATED"/>
    <property type="match status" value="1"/>
</dbReference>
<dbReference type="PANTHER" id="PTHR42877:SF4">
    <property type="entry name" value="FAD_NAD(P)-BINDING DOMAIN-CONTAINING PROTEIN-RELATED"/>
    <property type="match status" value="1"/>
</dbReference>
<protein>
    <submittedName>
        <fullName evidence="5">NAD(P)/FAD-dependent oxidoreductase</fullName>
    </submittedName>
</protein>
<organism evidence="5 6">
    <name type="scientific">Lolliginicoccus lacisalsi</name>
    <dbReference type="NCBI Taxonomy" id="2742202"/>
    <lineage>
        <taxon>Bacteria</taxon>
        <taxon>Bacillati</taxon>
        <taxon>Actinomycetota</taxon>
        <taxon>Actinomycetes</taxon>
        <taxon>Mycobacteriales</taxon>
        <taxon>Hoyosellaceae</taxon>
        <taxon>Lolliginicoccus</taxon>
    </lineage>
</organism>
<dbReference type="GO" id="GO:0050661">
    <property type="term" value="F:NADP binding"/>
    <property type="evidence" value="ECO:0007669"/>
    <property type="project" value="InterPro"/>
</dbReference>
<evidence type="ECO:0000313" key="6">
    <source>
        <dbReference type="Proteomes" id="UP000642993"/>
    </source>
</evidence>
<dbReference type="EMBL" id="JACYWE010000009">
    <property type="protein sequence ID" value="MBD8507603.1"/>
    <property type="molecule type" value="Genomic_DNA"/>
</dbReference>